<name>A0A1X0D4T4_9MYCO</name>
<dbReference type="OrthoDB" id="9802846at2"/>
<keyword evidence="2" id="KW-1185">Reference proteome</keyword>
<sequence>MTTPDIGNRRVDARRIAFPYRIDQRGRTAQCPESDHIRDLIEQVLLTTPGERVMRPEFGAALLQRVFEPAGPELVATTQYLVQTALVRELAERIRVDNMELTATDNTLVITVAWTQLSTGATNTTAVTVPTDSI</sequence>
<dbReference type="AlphaFoldDB" id="A0A1X0D4T4"/>
<dbReference type="InterPro" id="IPR007048">
    <property type="entry name" value="IraD/Gp25-like"/>
</dbReference>
<dbReference type="Gene3D" id="3.10.450.40">
    <property type="match status" value="1"/>
</dbReference>
<evidence type="ECO:0000313" key="1">
    <source>
        <dbReference type="EMBL" id="ORA67397.1"/>
    </source>
</evidence>
<evidence type="ECO:0000313" key="2">
    <source>
        <dbReference type="Proteomes" id="UP000192801"/>
    </source>
</evidence>
<dbReference type="STRING" id="444597.BST26_15800"/>
<reference evidence="1 2" key="1">
    <citation type="submission" date="2016-12" db="EMBL/GenBank/DDBJ databases">
        <title>The new phylogeny of genus Mycobacterium.</title>
        <authorList>
            <person name="Tortoli E."/>
            <person name="Trovato A."/>
            <person name="Cirillo D.M."/>
        </authorList>
    </citation>
    <scope>NUCLEOTIDE SEQUENCE [LARGE SCALE GENOMIC DNA]</scope>
    <source>
        <strain evidence="1 2">DSM 45130</strain>
    </source>
</reference>
<dbReference type="RefSeq" id="WP_083032254.1">
    <property type="nucleotide sequence ID" value="NZ_AP022618.1"/>
</dbReference>
<organism evidence="1 2">
    <name type="scientific">Mycolicibacterium insubricum</name>
    <dbReference type="NCBI Taxonomy" id="444597"/>
    <lineage>
        <taxon>Bacteria</taxon>
        <taxon>Bacillati</taxon>
        <taxon>Actinomycetota</taxon>
        <taxon>Actinomycetes</taxon>
        <taxon>Mycobacteriales</taxon>
        <taxon>Mycobacteriaceae</taxon>
        <taxon>Mycolicibacterium</taxon>
    </lineage>
</organism>
<dbReference type="Proteomes" id="UP000192801">
    <property type="component" value="Unassembled WGS sequence"/>
</dbReference>
<proteinExistence type="predicted"/>
<dbReference type="SUPFAM" id="SSF160719">
    <property type="entry name" value="gpW/gp25-like"/>
    <property type="match status" value="1"/>
</dbReference>
<accession>A0A1X0D4T4</accession>
<dbReference type="Pfam" id="PF04965">
    <property type="entry name" value="GPW_gp25"/>
    <property type="match status" value="1"/>
</dbReference>
<comment type="caution">
    <text evidence="1">The sequence shown here is derived from an EMBL/GenBank/DDBJ whole genome shotgun (WGS) entry which is preliminary data.</text>
</comment>
<protein>
    <submittedName>
        <fullName evidence="1">Uncharacterized protein</fullName>
    </submittedName>
</protein>
<dbReference type="EMBL" id="MVHS01000043">
    <property type="protein sequence ID" value="ORA67397.1"/>
    <property type="molecule type" value="Genomic_DNA"/>
</dbReference>
<gene>
    <name evidence="1" type="ORF">BST26_15800</name>
</gene>